<dbReference type="AlphaFoldDB" id="A0A5C6FME2"/>
<reference evidence="1 2" key="1">
    <citation type="submission" date="2019-02" db="EMBL/GenBank/DDBJ databases">
        <title>Deep-cultivation of Planctomycetes and their phenomic and genomic characterization uncovers novel biology.</title>
        <authorList>
            <person name="Wiegand S."/>
            <person name="Jogler M."/>
            <person name="Boedeker C."/>
            <person name="Pinto D."/>
            <person name="Vollmers J."/>
            <person name="Rivas-Marin E."/>
            <person name="Kohn T."/>
            <person name="Peeters S.H."/>
            <person name="Heuer A."/>
            <person name="Rast P."/>
            <person name="Oberbeckmann S."/>
            <person name="Bunk B."/>
            <person name="Jeske O."/>
            <person name="Meyerdierks A."/>
            <person name="Storesund J.E."/>
            <person name="Kallscheuer N."/>
            <person name="Luecker S."/>
            <person name="Lage O.M."/>
            <person name="Pohl T."/>
            <person name="Merkel B.J."/>
            <person name="Hornburger P."/>
            <person name="Mueller R.-W."/>
            <person name="Bruemmer F."/>
            <person name="Labrenz M."/>
            <person name="Spormann A.M."/>
            <person name="Op Den Camp H."/>
            <person name="Overmann J."/>
            <person name="Amann R."/>
            <person name="Jetten M.S.M."/>
            <person name="Mascher T."/>
            <person name="Medema M.H."/>
            <person name="Devos D.P."/>
            <person name="Kaster A.-K."/>
            <person name="Ovreas L."/>
            <person name="Rohde M."/>
            <person name="Galperin M.Y."/>
            <person name="Jogler C."/>
        </authorList>
    </citation>
    <scope>NUCLEOTIDE SEQUENCE [LARGE SCALE GENOMIC DNA]</scope>
    <source>
        <strain evidence="1 2">V7</strain>
    </source>
</reference>
<sequence>MLKSHRLLDQLDRSQRQKTNRRREDRMRRRNLILLVTAAFLVLVVLSLPSLVSHTGFARSFLQDIGDDYDLDLDAEGVRVGWLTPLQLTRVTIDGRNAESRIRVDRVDTSLTAWDLVTSSMDQLGAIDVRGLRVDCLWNGGRCGLEDDLHALMQSDSQSSTTVSAVVRLQEVGVNVHDVRTDQTWSLNQSNAEITIQPDAVDAKASGVLREPGGSEGSVQADVQWAPNSDTVAKADGRETWKAAVDLESLPLSIMALIGPRLTDDPSLLPEEMGGELTGQITSTGFDDGVMDVSLRGVKVRNFVAAMASPSPDGRPTTRRWGNELATLSGDLVCLTDSVVGRDLTVVTDFARVDFDGAISNSTSFVDPNDHLLAWFRSIAGRASAEIDLARLDAAMPGVLPMRDGVSIVDGRIVATAESLVNDASGGSRSRVTLRSEAIRARTSGGNVDVAPVQLTATVAEDRGTLRADEFRLQSPFAQATGGGDLRRGQADVQVDFGKLAETLQPIFDLSESPLRGTIEGQIDWNVDRQDRWRLRGNGRGSRLALTLPDGGRLRRDAVDASVEATGLWDGQTLSELDTAIVQLRSDGVHLSAELQQPTRIDGGAATKLPLRLTGNGPLGTLHSMVANWTPSAIASVDGSFQIAAELQASAGGATLRTLSGDLRAVRVVTPQREYQQNHLDIHFAGDVSSSAEDLRVDELTVKGDTVSAALAGRWSEQTKQMEMHWRADLRQLQGSVRPRIAASAEIRQASYQDSNATPDRAADADGWLVDGYCEGRVKLAGLRDGRYSIDTTATGSNIAVIQPPQSAGQTPRTVWFEPDLKLDGRLMLDSTTGVVQADHTKLTSGWFTTELSGPASWQPGNYDVRLKGPTSLKMDEVARLLTTLTGTPIASAGQYQTPVAIRVGMSKAGDVAFDISGDLGWESAAVGGVDLGPAQIPFHMTETTVTIDRSSVPVGDGAVILDGAVDYRPGPIRMRLTPGQIARQIRVTPEMADRWLKYVAPVVADAARIRGTFDAYVDVGDVNLDQPADSHVAGRLDIVEVQMLSGPMTTPIIAGLDQLRGLTGAPKDRTETKLVSLPAQQVDFELADRMVTHRRLVMQVDQAQIFTGGRVHTDGRLNLVAQVPLNERWLGSDLRMLSGQTLRFPISGTIWQPQLDNREMARALTGLGQQAASAAAENYLDRGRQKINSEINRGIERLNESLNLGPILGW</sequence>
<name>A0A5C6FME2_9PLAN</name>
<accession>A0A5C6FME2</accession>
<evidence type="ECO:0000313" key="2">
    <source>
        <dbReference type="Proteomes" id="UP000316476"/>
    </source>
</evidence>
<organism evidence="1 2">
    <name type="scientific">Crateriforma conspicua</name>
    <dbReference type="NCBI Taxonomy" id="2527996"/>
    <lineage>
        <taxon>Bacteria</taxon>
        <taxon>Pseudomonadati</taxon>
        <taxon>Planctomycetota</taxon>
        <taxon>Planctomycetia</taxon>
        <taxon>Planctomycetales</taxon>
        <taxon>Planctomycetaceae</taxon>
        <taxon>Crateriforma</taxon>
    </lineage>
</organism>
<evidence type="ECO:0008006" key="3">
    <source>
        <dbReference type="Google" id="ProtNLM"/>
    </source>
</evidence>
<dbReference type="RefSeq" id="WP_146415956.1">
    <property type="nucleotide sequence ID" value="NZ_SJPZ01000002.1"/>
</dbReference>
<gene>
    <name evidence="1" type="ORF">V7x_50700</name>
</gene>
<dbReference type="Proteomes" id="UP000316476">
    <property type="component" value="Unassembled WGS sequence"/>
</dbReference>
<proteinExistence type="predicted"/>
<comment type="caution">
    <text evidence="1">The sequence shown here is derived from an EMBL/GenBank/DDBJ whole genome shotgun (WGS) entry which is preliminary data.</text>
</comment>
<evidence type="ECO:0000313" key="1">
    <source>
        <dbReference type="EMBL" id="TWU63330.1"/>
    </source>
</evidence>
<protein>
    <recommendedName>
        <fullName evidence="3">AsmA-like C-terminal domain-containing protein</fullName>
    </recommendedName>
</protein>
<dbReference type="EMBL" id="SJPZ01000002">
    <property type="protein sequence ID" value="TWU63330.1"/>
    <property type="molecule type" value="Genomic_DNA"/>
</dbReference>
<dbReference type="OrthoDB" id="244263at2"/>